<dbReference type="InterPro" id="IPR022409">
    <property type="entry name" value="PKD/Chitinase_dom"/>
</dbReference>
<feature type="domain" description="PKD" evidence="3">
    <location>
        <begin position="988"/>
        <end position="1023"/>
    </location>
</feature>
<evidence type="ECO:0000256" key="1">
    <source>
        <dbReference type="ARBA" id="ARBA00023157"/>
    </source>
</evidence>
<dbReference type="Gene3D" id="2.60.120.290">
    <property type="entry name" value="Spermadhesin, CUB domain"/>
    <property type="match status" value="1"/>
</dbReference>
<comment type="caution">
    <text evidence="4">The sequence shown here is derived from an EMBL/GenBank/DDBJ whole genome shotgun (WGS) entry which is preliminary data.</text>
</comment>
<feature type="domain" description="PKD" evidence="3">
    <location>
        <begin position="182"/>
        <end position="252"/>
    </location>
</feature>
<dbReference type="InterPro" id="IPR035914">
    <property type="entry name" value="Sperma_CUB_dom_sf"/>
</dbReference>
<dbReference type="RefSeq" id="WP_343786318.1">
    <property type="nucleotide sequence ID" value="NZ_BAAAFH010000007.1"/>
</dbReference>
<dbReference type="PROSITE" id="PS50093">
    <property type="entry name" value="PKD"/>
    <property type="match status" value="3"/>
</dbReference>
<dbReference type="Gene3D" id="2.60.120.260">
    <property type="entry name" value="Galactose-binding domain-like"/>
    <property type="match status" value="1"/>
</dbReference>
<gene>
    <name evidence="4" type="ORF">GCM10009118_15640</name>
</gene>
<evidence type="ECO:0000313" key="5">
    <source>
        <dbReference type="Proteomes" id="UP001501126"/>
    </source>
</evidence>
<dbReference type="Gene3D" id="2.60.40.10">
    <property type="entry name" value="Immunoglobulins"/>
    <property type="match status" value="3"/>
</dbReference>
<dbReference type="InterPro" id="IPR035986">
    <property type="entry name" value="PKD_dom_sf"/>
</dbReference>
<dbReference type="InterPro" id="IPR026341">
    <property type="entry name" value="T9SS_type_B"/>
</dbReference>
<reference evidence="5" key="1">
    <citation type="journal article" date="2019" name="Int. J. Syst. Evol. Microbiol.">
        <title>The Global Catalogue of Microorganisms (GCM) 10K type strain sequencing project: providing services to taxonomists for standard genome sequencing and annotation.</title>
        <authorList>
            <consortium name="The Broad Institute Genomics Platform"/>
            <consortium name="The Broad Institute Genome Sequencing Center for Infectious Disease"/>
            <person name="Wu L."/>
            <person name="Ma J."/>
        </authorList>
    </citation>
    <scope>NUCLEOTIDE SEQUENCE [LARGE SCALE GENOMIC DNA]</scope>
    <source>
        <strain evidence="5">JCM 16083</strain>
    </source>
</reference>
<dbReference type="SUPFAM" id="SSF49785">
    <property type="entry name" value="Galactose-binding domain-like"/>
    <property type="match status" value="1"/>
</dbReference>
<keyword evidence="2" id="KW-0732">Signal</keyword>
<dbReference type="InterPro" id="IPR013783">
    <property type="entry name" value="Ig-like_fold"/>
</dbReference>
<organism evidence="4 5">
    <name type="scientific">Wandonia haliotis</name>
    <dbReference type="NCBI Taxonomy" id="574963"/>
    <lineage>
        <taxon>Bacteria</taxon>
        <taxon>Pseudomonadati</taxon>
        <taxon>Bacteroidota</taxon>
        <taxon>Flavobacteriia</taxon>
        <taxon>Flavobacteriales</taxon>
        <taxon>Crocinitomicaceae</taxon>
        <taxon>Wandonia</taxon>
    </lineage>
</organism>
<dbReference type="Pfam" id="PF13585">
    <property type="entry name" value="CHU_C"/>
    <property type="match status" value="1"/>
</dbReference>
<dbReference type="NCBIfam" id="TIGR04131">
    <property type="entry name" value="Bac_Flav_CTERM"/>
    <property type="match status" value="1"/>
</dbReference>
<dbReference type="CDD" id="cd00146">
    <property type="entry name" value="PKD"/>
    <property type="match status" value="2"/>
</dbReference>
<feature type="chain" id="PRO_5046023665" description="PKD domain-containing protein" evidence="2">
    <location>
        <begin position="29"/>
        <end position="1219"/>
    </location>
</feature>
<dbReference type="Proteomes" id="UP001501126">
    <property type="component" value="Unassembled WGS sequence"/>
</dbReference>
<evidence type="ECO:0000256" key="2">
    <source>
        <dbReference type="SAM" id="SignalP"/>
    </source>
</evidence>
<keyword evidence="1" id="KW-1015">Disulfide bond</keyword>
<proteinExistence type="predicted"/>
<feature type="domain" description="PKD" evidence="3">
    <location>
        <begin position="1058"/>
        <end position="1122"/>
    </location>
</feature>
<dbReference type="InterPro" id="IPR000601">
    <property type="entry name" value="PKD_dom"/>
</dbReference>
<dbReference type="EMBL" id="BAAAFH010000007">
    <property type="protein sequence ID" value="GAA0875156.1"/>
    <property type="molecule type" value="Genomic_DNA"/>
</dbReference>
<accession>A0ABP3Y0K5</accession>
<dbReference type="SUPFAM" id="SSF49299">
    <property type="entry name" value="PKD domain"/>
    <property type="match status" value="3"/>
</dbReference>
<name>A0ABP3Y0K5_9FLAO</name>
<dbReference type="CDD" id="cd00041">
    <property type="entry name" value="CUB"/>
    <property type="match status" value="1"/>
</dbReference>
<dbReference type="InterPro" id="IPR000859">
    <property type="entry name" value="CUB_dom"/>
</dbReference>
<dbReference type="SMART" id="SM00089">
    <property type="entry name" value="PKD"/>
    <property type="match status" value="2"/>
</dbReference>
<keyword evidence="5" id="KW-1185">Reference proteome</keyword>
<evidence type="ECO:0000313" key="4">
    <source>
        <dbReference type="EMBL" id="GAA0875156.1"/>
    </source>
</evidence>
<dbReference type="Pfam" id="PF18911">
    <property type="entry name" value="PKD_4"/>
    <property type="match status" value="1"/>
</dbReference>
<evidence type="ECO:0000259" key="3">
    <source>
        <dbReference type="PROSITE" id="PS50093"/>
    </source>
</evidence>
<dbReference type="SUPFAM" id="SSF49854">
    <property type="entry name" value="Spermadhesin, CUB domain"/>
    <property type="match status" value="1"/>
</dbReference>
<protein>
    <recommendedName>
        <fullName evidence="3">PKD domain-containing protein</fullName>
    </recommendedName>
</protein>
<sequence length="1219" mass="131317">MLHFWKKTNTFVITSLILFFSGNLTGLAQTDITVSAAANNQTFSTCDGFIIDSGGQGGPGYSNNEDITFTICPPSAGDDIYVQFTLFSLDPFGSSNDVMMVYDGDNTSAPLVGTYTGFELEGIVNEASAGNTSGCLTFRFISDGSGTGRFAGNVSCDPPCTPPYALATVVGETLDSVAVCIGEPLTFQDNGSYSPSGFNIVDYEWDFRDGTAANGPSVSHVFTQPGMYRVKLTVTDENGCESLNSSSLRIYVAPIPSFLNFPPSAELCIGESITLSAAPETYDVTWTGFPNSSEIEDGCVDDEQVGVIQSNSLELGGFVAGATLDNISDLESVCINMEHSFMGDFVLQVRCETGQTVTLHQQGGGSAYLGEPVHSDDVDCDDPATQGVGYTYCFTPSATQTWVDAASGGTSLPAGDYASIQPLTGLLGCPLNGTWTILFTDNWSADDGTLFSFSINVNPSLYEDIDEFTIEVNDGPTDSYWNTPATDAVISNNNNDITITPTNPGTYPYTYTVIDNFECQNDSTVFITVNDNPQADAGIDFDQCGVNGVAQVQLDGSVTGFQNCNFTLELLDSFGDGWNGNTITVVVAGTSTNYTIPSGGDQNTVQIPVNIGDEITVQFNASGSWTSECSYELYDCDGNLVFQSGQGGTTPTTQLQTFSNGSLIFSWTDPTNMDDPSVLNPNVTVTGTETFTLSVYPEGHPLCVTTDEVTVTIIEPGDPGDDSSIDVCADGAPVDLFPLLGPDADTGGTWKDPSGNVVQMPYDPTTMPEGTYTYEIGMVNCLSSASVEVTIVPVSIDNMIITDVDCNSANNGSVEIIATNGLNYSIDGGATFSPNNIFTDLVPGNYQVVVENVLGCIATDAFDIVEPDPIQITYITPDLVECRENSVTLEVQATGGNGVYNYEWMLDGVVVSTHRTFTINPEKAYNEYCVTVSENCGSPVAQGCVVVEWPTDIYPVLVPDINEGCYPVEVNFINTTNSSVVNNVFVRFGDGYSANASGLNSLYHVYETPGVYDVEATITTNAGCVYDTVFTDMIYVYDYPRANFSWMPFKVPMFEPVVEMTNLSSGDAVSWDWTFYDADPANSTEIEPTIEYEEGIVDDYLVTLIVTNEYGCTDSIAKEISVVSDVLLFAPNTFTPDGDKFNEKWKVVIDGIDVYNFELLVFNRWGEVVWESHNADAEWDGNYANGEPAPEGVYIWTITATDGFSDKKYQFNGHVTILR</sequence>
<dbReference type="InterPro" id="IPR008979">
    <property type="entry name" value="Galactose-bd-like_sf"/>
</dbReference>
<feature type="signal peptide" evidence="2">
    <location>
        <begin position="1"/>
        <end position="28"/>
    </location>
</feature>
<dbReference type="Gene3D" id="2.60.40.4070">
    <property type="match status" value="1"/>
</dbReference>